<organism evidence="2 3">
    <name type="scientific">Debaryomyces hansenii (strain ATCC 36239 / CBS 767 / BCRC 21394 / JCM 1990 / NBRC 0083 / IGC 2968)</name>
    <name type="common">Yeast</name>
    <name type="synonym">Torulaspora hansenii</name>
    <dbReference type="NCBI Taxonomy" id="284592"/>
    <lineage>
        <taxon>Eukaryota</taxon>
        <taxon>Fungi</taxon>
        <taxon>Dikarya</taxon>
        <taxon>Ascomycota</taxon>
        <taxon>Saccharomycotina</taxon>
        <taxon>Pichiomycetes</taxon>
        <taxon>Debaryomycetaceae</taxon>
        <taxon>Debaryomyces</taxon>
    </lineage>
</organism>
<dbReference type="InParanoid" id="Q6BKS5"/>
<evidence type="ECO:0000313" key="2">
    <source>
        <dbReference type="EMBL" id="CAG89584.2"/>
    </source>
</evidence>
<name>Q6BKS5_DEBHA</name>
<gene>
    <name evidence="2" type="ordered locus">DEHA2F19536g</name>
</gene>
<dbReference type="Proteomes" id="UP000000599">
    <property type="component" value="Chromosome F"/>
</dbReference>
<dbReference type="EMBL" id="CR382138">
    <property type="protein sequence ID" value="CAG89584.2"/>
    <property type="molecule type" value="Genomic_DNA"/>
</dbReference>
<dbReference type="GeneID" id="2903319"/>
<protein>
    <submittedName>
        <fullName evidence="2">DEHA2F19536p</fullName>
    </submittedName>
</protein>
<sequence>MNKEKREKKQKKKKTEDSGIGELIITDNIACDFTYLSSFNMDSLLKEATKSPGQYNKDNKNNKVLAPPKEDQDEESGNVNKLSEAAQRLVHICDSI</sequence>
<reference evidence="2 3" key="1">
    <citation type="journal article" date="2004" name="Nature">
        <title>Genome evolution in yeasts.</title>
        <authorList>
            <consortium name="Genolevures"/>
            <person name="Dujon B."/>
            <person name="Sherman D."/>
            <person name="Fischer G."/>
            <person name="Durrens P."/>
            <person name="Casaregola S."/>
            <person name="Lafontaine I."/>
            <person name="de Montigny J."/>
            <person name="Marck C."/>
            <person name="Neuveglise C."/>
            <person name="Talla E."/>
            <person name="Goffard N."/>
            <person name="Frangeul L."/>
            <person name="Aigle M."/>
            <person name="Anthouard V."/>
            <person name="Babour A."/>
            <person name="Barbe V."/>
            <person name="Barnay S."/>
            <person name="Blanchin S."/>
            <person name="Beckerich J.M."/>
            <person name="Beyne E."/>
            <person name="Bleykasten C."/>
            <person name="Boisrame A."/>
            <person name="Boyer J."/>
            <person name="Cattolico L."/>
            <person name="Confanioleri F."/>
            <person name="de Daruvar A."/>
            <person name="Despons L."/>
            <person name="Fabre E."/>
            <person name="Fairhead C."/>
            <person name="Ferry-Dumazet H."/>
            <person name="Groppi A."/>
            <person name="Hantraye F."/>
            <person name="Hennequin C."/>
            <person name="Jauniaux N."/>
            <person name="Joyet P."/>
            <person name="Kachouri R."/>
            <person name="Kerrest A."/>
            <person name="Koszul R."/>
            <person name="Lemaire M."/>
            <person name="Lesur I."/>
            <person name="Ma L."/>
            <person name="Muller H."/>
            <person name="Nicaud J.M."/>
            <person name="Nikolski M."/>
            <person name="Oztas S."/>
            <person name="Ozier-Kalogeropoulos O."/>
            <person name="Pellenz S."/>
            <person name="Potier S."/>
            <person name="Richard G.F."/>
            <person name="Straub M.L."/>
            <person name="Suleau A."/>
            <person name="Swennene D."/>
            <person name="Tekaia F."/>
            <person name="Wesolowski-Louvel M."/>
            <person name="Westhof E."/>
            <person name="Wirth B."/>
            <person name="Zeniou-Meyer M."/>
            <person name="Zivanovic I."/>
            <person name="Bolotin-Fukuhara M."/>
            <person name="Thierry A."/>
            <person name="Bouchier C."/>
            <person name="Caudron B."/>
            <person name="Scarpelli C."/>
            <person name="Gaillardin C."/>
            <person name="Weissenbach J."/>
            <person name="Wincker P."/>
            <person name="Souciet J.L."/>
        </authorList>
    </citation>
    <scope>NUCLEOTIDE SEQUENCE [LARGE SCALE GENOMIC DNA]</scope>
    <source>
        <strain evidence="3">ATCC 36239 / CBS 767 / BCRC 21394 / JCM 1990 / NBRC 0083 / IGC 2968</strain>
    </source>
</reference>
<dbReference type="HOGENOM" id="CLU_2359694_0_0_1"/>
<accession>Q6BKS5</accession>
<dbReference type="OrthoDB" id="10427224at2759"/>
<dbReference type="RefSeq" id="XP_461196.2">
    <property type="nucleotide sequence ID" value="XM_461196.1"/>
</dbReference>
<dbReference type="KEGG" id="dha:DEHA2F19536g"/>
<dbReference type="AlphaFoldDB" id="Q6BKS5"/>
<keyword evidence="3" id="KW-1185">Reference proteome</keyword>
<dbReference type="VEuPathDB" id="FungiDB:DEHA2F19536g"/>
<evidence type="ECO:0000256" key="1">
    <source>
        <dbReference type="SAM" id="MobiDB-lite"/>
    </source>
</evidence>
<proteinExistence type="predicted"/>
<evidence type="ECO:0000313" key="3">
    <source>
        <dbReference type="Proteomes" id="UP000000599"/>
    </source>
</evidence>
<feature type="region of interest" description="Disordered" evidence="1">
    <location>
        <begin position="50"/>
        <end position="79"/>
    </location>
</feature>